<dbReference type="AlphaFoldDB" id="A0A5C6W4M3"/>
<dbReference type="InterPro" id="IPR039498">
    <property type="entry name" value="NTP_transf_5"/>
</dbReference>
<comment type="caution">
    <text evidence="1">The sequence shown here is derived from an EMBL/GenBank/DDBJ whole genome shotgun (WGS) entry which is preliminary data.</text>
</comment>
<proteinExistence type="predicted"/>
<dbReference type="EMBL" id="VOQF01000002">
    <property type="protein sequence ID" value="TXC92346.1"/>
    <property type="molecule type" value="Genomic_DNA"/>
</dbReference>
<dbReference type="Proteomes" id="UP000321363">
    <property type="component" value="Unassembled WGS sequence"/>
</dbReference>
<reference evidence="1 2" key="1">
    <citation type="journal article" date="2005" name="Int. J. Syst. Evol. Microbiol.">
        <title>Bacillus litoralis sp. nov., isolated from a tidal flat of the Yellow Sea in Korea.</title>
        <authorList>
            <person name="Yoon J.H."/>
            <person name="Oh T.K."/>
        </authorList>
    </citation>
    <scope>NUCLEOTIDE SEQUENCE [LARGE SCALE GENOMIC DNA]</scope>
    <source>
        <strain evidence="1 2">SW-211</strain>
    </source>
</reference>
<accession>A0A5C6W4M3</accession>
<evidence type="ECO:0000313" key="1">
    <source>
        <dbReference type="EMBL" id="TXC92346.1"/>
    </source>
</evidence>
<dbReference type="GO" id="GO:0016740">
    <property type="term" value="F:transferase activity"/>
    <property type="evidence" value="ECO:0007669"/>
    <property type="project" value="UniProtKB-KW"/>
</dbReference>
<organism evidence="1 2">
    <name type="scientific">Metabacillus litoralis</name>
    <dbReference type="NCBI Taxonomy" id="152268"/>
    <lineage>
        <taxon>Bacteria</taxon>
        <taxon>Bacillati</taxon>
        <taxon>Bacillota</taxon>
        <taxon>Bacilli</taxon>
        <taxon>Bacillales</taxon>
        <taxon>Bacillaceae</taxon>
        <taxon>Metabacillus</taxon>
    </lineage>
</organism>
<evidence type="ECO:0000313" key="2">
    <source>
        <dbReference type="Proteomes" id="UP000321363"/>
    </source>
</evidence>
<sequence length="367" mass="43983">MIREFINNIYSTSSNLSKINEEQYKLIEEDISFFNIEPQIYRKVIDEEKLEVIPDFFRTSLKKIYQKQFINNMFIKNQTDAILSVLEDNKLSVIVLKGPLYAEKYFGDFSARPSSDIDLLIKIDEVDEVLTCIKKLGYINEEKNDEDHFHRTFSKPIPGSPVPLLVEIHWNLVRENTSKLPINQIWEETVLISGYDYVKQLSSFHTFYFIILHAWRHNLDSMKHFIDIIQMIHMLRNEINYELLFKVARKHKTFKRIKRTLSIVYQQFPHLNQVLELPFKKKKYGSFWQYEAFRGNKADKGKLYLDFIDYQFGSYDTFFHQMISLYEWLFPSKFGLEVELKHNRLSYLQLFKQRGKGLYSSLLIKRK</sequence>
<dbReference type="RefSeq" id="WP_146946389.1">
    <property type="nucleotide sequence ID" value="NZ_VOQF01000002.1"/>
</dbReference>
<name>A0A5C6W4M3_9BACI</name>
<dbReference type="OrthoDB" id="2659434at2"/>
<gene>
    <name evidence="1" type="ORF">FS935_04640</name>
</gene>
<keyword evidence="2" id="KW-1185">Reference proteome</keyword>
<keyword evidence="1" id="KW-0808">Transferase</keyword>
<protein>
    <submittedName>
        <fullName evidence="1">Nucleotidyltransferase family protein</fullName>
    </submittedName>
</protein>
<dbReference type="Pfam" id="PF14907">
    <property type="entry name" value="NTP_transf_5"/>
    <property type="match status" value="1"/>
</dbReference>